<name>A0A6J4KSW0_9BACT</name>
<gene>
    <name evidence="1" type="ORF">AVDCRST_MAG68-1186</name>
</gene>
<dbReference type="AlphaFoldDB" id="A0A6J4KSW0"/>
<proteinExistence type="predicted"/>
<evidence type="ECO:0000313" key="1">
    <source>
        <dbReference type="EMBL" id="CAA9310659.1"/>
    </source>
</evidence>
<dbReference type="EMBL" id="CADCTW010000067">
    <property type="protein sequence ID" value="CAA9310659.1"/>
    <property type="molecule type" value="Genomic_DNA"/>
</dbReference>
<sequence>MRTLALPLRVTPDGQLERAEAADTLLALVRAMVAASPGGGTRFGVHELFRGANPALHEQQGLADALNEGLAELGIGWARVASVHTLPAHPWERSFAVTLRIDGEQAVHGRVRA</sequence>
<reference evidence="1" key="1">
    <citation type="submission" date="2020-02" db="EMBL/GenBank/DDBJ databases">
        <authorList>
            <person name="Meier V. D."/>
        </authorList>
    </citation>
    <scope>NUCLEOTIDE SEQUENCE</scope>
    <source>
        <strain evidence="1">AVDCRST_MAG68</strain>
    </source>
</reference>
<protein>
    <submittedName>
        <fullName evidence="1">Uncharacterized protein</fullName>
    </submittedName>
</protein>
<accession>A0A6J4KSW0</accession>
<organism evidence="1">
    <name type="scientific">uncultured Gemmatimonadota bacterium</name>
    <dbReference type="NCBI Taxonomy" id="203437"/>
    <lineage>
        <taxon>Bacteria</taxon>
        <taxon>Pseudomonadati</taxon>
        <taxon>Gemmatimonadota</taxon>
        <taxon>environmental samples</taxon>
    </lineage>
</organism>